<comment type="pathway">
    <text evidence="9">Antibiotic biosynthesis; mycinamicin biosynthesis.</text>
</comment>
<dbReference type="PRINTS" id="PR00385">
    <property type="entry name" value="P450"/>
</dbReference>
<keyword evidence="2 10" id="KW-0349">Heme</keyword>
<dbReference type="InterPro" id="IPR036396">
    <property type="entry name" value="Cyt_P450_sf"/>
</dbReference>
<evidence type="ECO:0000256" key="9">
    <source>
        <dbReference type="ARBA" id="ARBA00060683"/>
    </source>
</evidence>
<evidence type="ECO:0000256" key="5">
    <source>
        <dbReference type="ARBA" id="ARBA00023002"/>
    </source>
</evidence>
<keyword evidence="5 10" id="KW-0560">Oxidoreductase</keyword>
<evidence type="ECO:0000313" key="12">
    <source>
        <dbReference type="Proteomes" id="UP000608890"/>
    </source>
</evidence>
<dbReference type="EMBL" id="BMNB01000021">
    <property type="protein sequence ID" value="GGM52524.1"/>
    <property type="molecule type" value="Genomic_DNA"/>
</dbReference>
<name>A0A917U2E9_9ACTN</name>
<dbReference type="Pfam" id="PF00067">
    <property type="entry name" value="p450"/>
    <property type="match status" value="1"/>
</dbReference>
<dbReference type="GO" id="GO:0005506">
    <property type="term" value="F:iron ion binding"/>
    <property type="evidence" value="ECO:0007669"/>
    <property type="project" value="InterPro"/>
</dbReference>
<comment type="similarity">
    <text evidence="1 10">Belongs to the cytochrome P450 family.</text>
</comment>
<evidence type="ECO:0000256" key="10">
    <source>
        <dbReference type="RuleBase" id="RU000461"/>
    </source>
</evidence>
<dbReference type="GO" id="GO:0004497">
    <property type="term" value="F:monooxygenase activity"/>
    <property type="evidence" value="ECO:0007669"/>
    <property type="project" value="UniProtKB-KW"/>
</dbReference>
<evidence type="ECO:0000256" key="7">
    <source>
        <dbReference type="ARBA" id="ARBA00023033"/>
    </source>
</evidence>
<evidence type="ECO:0000313" key="11">
    <source>
        <dbReference type="EMBL" id="GGM52524.1"/>
    </source>
</evidence>
<keyword evidence="4" id="KW-0521">NADP</keyword>
<gene>
    <name evidence="11" type="ORF">GCM10011608_41810</name>
</gene>
<dbReference type="InterPro" id="IPR001128">
    <property type="entry name" value="Cyt_P450"/>
</dbReference>
<proteinExistence type="inferred from homology"/>
<dbReference type="PRINTS" id="PR00359">
    <property type="entry name" value="BP450"/>
</dbReference>
<comment type="caution">
    <text evidence="11">The sequence shown here is derived from an EMBL/GenBank/DDBJ whole genome shotgun (WGS) entry which is preliminary data.</text>
</comment>
<evidence type="ECO:0000256" key="2">
    <source>
        <dbReference type="ARBA" id="ARBA00022617"/>
    </source>
</evidence>
<dbReference type="InterPro" id="IPR017972">
    <property type="entry name" value="Cyt_P450_CS"/>
</dbReference>
<keyword evidence="3 10" id="KW-0479">Metal-binding</keyword>
<dbReference type="Gene3D" id="1.10.630.10">
    <property type="entry name" value="Cytochrome P450"/>
    <property type="match status" value="1"/>
</dbReference>
<dbReference type="PROSITE" id="PS00086">
    <property type="entry name" value="CYTOCHROME_P450"/>
    <property type="match status" value="1"/>
</dbReference>
<accession>A0A917U2E9</accession>
<protein>
    <submittedName>
        <fullName evidence="11">Cytochrome P-450 like protein</fullName>
    </submittedName>
</protein>
<dbReference type="GO" id="GO:0020037">
    <property type="term" value="F:heme binding"/>
    <property type="evidence" value="ECO:0007669"/>
    <property type="project" value="InterPro"/>
</dbReference>
<keyword evidence="8" id="KW-0045">Antibiotic biosynthesis</keyword>
<keyword evidence="12" id="KW-1185">Reference proteome</keyword>
<dbReference type="RefSeq" id="WP_229706239.1">
    <property type="nucleotide sequence ID" value="NZ_BMNB01000021.1"/>
</dbReference>
<evidence type="ECO:0000256" key="8">
    <source>
        <dbReference type="ARBA" id="ARBA00023194"/>
    </source>
</evidence>
<dbReference type="FunFam" id="1.10.630.10:FF:000018">
    <property type="entry name" value="Cytochrome P450 monooxygenase"/>
    <property type="match status" value="1"/>
</dbReference>
<evidence type="ECO:0000256" key="4">
    <source>
        <dbReference type="ARBA" id="ARBA00022857"/>
    </source>
</evidence>
<dbReference type="AlphaFoldDB" id="A0A917U2E9"/>
<evidence type="ECO:0000256" key="6">
    <source>
        <dbReference type="ARBA" id="ARBA00023004"/>
    </source>
</evidence>
<dbReference type="PANTHER" id="PTHR46696:SF1">
    <property type="entry name" value="CYTOCHROME P450 YJIB-RELATED"/>
    <property type="match status" value="1"/>
</dbReference>
<dbReference type="PANTHER" id="PTHR46696">
    <property type="entry name" value="P450, PUTATIVE (EUROFUNG)-RELATED"/>
    <property type="match status" value="1"/>
</dbReference>
<organism evidence="11 12">
    <name type="scientific">Micromonospora sonchi</name>
    <dbReference type="NCBI Taxonomy" id="1763543"/>
    <lineage>
        <taxon>Bacteria</taxon>
        <taxon>Bacillati</taxon>
        <taxon>Actinomycetota</taxon>
        <taxon>Actinomycetes</taxon>
        <taxon>Micromonosporales</taxon>
        <taxon>Micromonosporaceae</taxon>
        <taxon>Micromonospora</taxon>
    </lineage>
</organism>
<sequence length="410" mass="45421">MTSHRRENLGLADAVTLFDPTAVNVQRDPYPSYHWLLRHDPVHRGAHQVWYVSRFADVRAVLGDERFARTGIRRFWTDLVGPGLLSQIVGDIILFQDEPDHGRLRGVVGPAFSPSALRRLEPMIEATVDDLLRPARALGAMDVVADLAYPLALRAVLGLLGLPAGDADAVGCWSRAVGRTLDRGATAEDMRRGHAAIAEFTDYVERALAERRDDGADLLALMLAARRSRLMSRNEIVSTVVTFIFTGHETVASQLGNGLLSLLHHPDQLELVRRRPHLVPQAVEECLRFDPAVQSNTRQLTADVELHGRRLRRDDVVVVLAGAANRDPGRYDRPDEFDIRRDPVPSMSFGAGMRYCLGAYLARLQLRTALGAMATLPDLRLATSPNELAYQPRTMFRGLTRLPVAFTPAG</sequence>
<reference evidence="11" key="2">
    <citation type="submission" date="2020-09" db="EMBL/GenBank/DDBJ databases">
        <authorList>
            <person name="Sun Q."/>
            <person name="Zhou Y."/>
        </authorList>
    </citation>
    <scope>NUCLEOTIDE SEQUENCE</scope>
    <source>
        <strain evidence="11">CGMCC 4.7312</strain>
    </source>
</reference>
<dbReference type="SUPFAM" id="SSF48264">
    <property type="entry name" value="Cytochrome P450"/>
    <property type="match status" value="1"/>
</dbReference>
<dbReference type="InterPro" id="IPR002397">
    <property type="entry name" value="Cyt_P450_B"/>
</dbReference>
<dbReference type="CDD" id="cd20625">
    <property type="entry name" value="CYP164-like"/>
    <property type="match status" value="1"/>
</dbReference>
<keyword evidence="6 10" id="KW-0408">Iron</keyword>
<keyword evidence="7 10" id="KW-0503">Monooxygenase</keyword>
<dbReference type="Proteomes" id="UP000608890">
    <property type="component" value="Unassembled WGS sequence"/>
</dbReference>
<dbReference type="GO" id="GO:0017000">
    <property type="term" value="P:antibiotic biosynthetic process"/>
    <property type="evidence" value="ECO:0007669"/>
    <property type="project" value="UniProtKB-KW"/>
</dbReference>
<dbReference type="GO" id="GO:0016705">
    <property type="term" value="F:oxidoreductase activity, acting on paired donors, with incorporation or reduction of molecular oxygen"/>
    <property type="evidence" value="ECO:0007669"/>
    <property type="project" value="InterPro"/>
</dbReference>
<evidence type="ECO:0000256" key="1">
    <source>
        <dbReference type="ARBA" id="ARBA00010617"/>
    </source>
</evidence>
<reference evidence="11" key="1">
    <citation type="journal article" date="2014" name="Int. J. Syst. Evol. Microbiol.">
        <title>Complete genome sequence of Corynebacterium casei LMG S-19264T (=DSM 44701T), isolated from a smear-ripened cheese.</title>
        <authorList>
            <consortium name="US DOE Joint Genome Institute (JGI-PGF)"/>
            <person name="Walter F."/>
            <person name="Albersmeier A."/>
            <person name="Kalinowski J."/>
            <person name="Ruckert C."/>
        </authorList>
    </citation>
    <scope>NUCLEOTIDE SEQUENCE</scope>
    <source>
        <strain evidence="11">CGMCC 4.7312</strain>
    </source>
</reference>
<evidence type="ECO:0000256" key="3">
    <source>
        <dbReference type="ARBA" id="ARBA00022723"/>
    </source>
</evidence>